<dbReference type="EMBL" id="JAHLUN010000001">
    <property type="protein sequence ID" value="KAG7768959.1"/>
    <property type="molecule type" value="Genomic_DNA"/>
</dbReference>
<reference evidence="1 3" key="1">
    <citation type="journal article" date="2021" name="G3 (Bethesda)">
        <title>Genomic diversity, chromosomal rearrangements, and interspecies hybridization in the ogataea polymorpha species complex.</title>
        <authorList>
            <person name="Hanson S.J."/>
            <person name="Cinneide E.O."/>
            <person name="Salzberg L.I."/>
            <person name="Wolfe K.H."/>
            <person name="McGowan J."/>
            <person name="Fitzpatrick D.A."/>
            <person name="Matlin K."/>
        </authorList>
    </citation>
    <scope>NUCLEOTIDE SEQUENCE</scope>
    <source>
        <strain evidence="2">81-436-3</strain>
        <strain evidence="1">83-405-1</strain>
    </source>
</reference>
<dbReference type="AlphaFoldDB" id="A0AAN6D9Y1"/>
<evidence type="ECO:0000313" key="3">
    <source>
        <dbReference type="Proteomes" id="UP000697297"/>
    </source>
</evidence>
<dbReference type="EMBL" id="JAHLUH010000001">
    <property type="protein sequence ID" value="KAG7730450.1"/>
    <property type="molecule type" value="Genomic_DNA"/>
</dbReference>
<evidence type="ECO:0000313" key="2">
    <source>
        <dbReference type="EMBL" id="KAG7768959.1"/>
    </source>
</evidence>
<protein>
    <submittedName>
        <fullName evidence="1">Uncharacterized protein</fullName>
    </submittedName>
</protein>
<name>A0AAN6D9Y1_9ASCO</name>
<dbReference type="Gene3D" id="1.20.58.1150">
    <property type="match status" value="1"/>
</dbReference>
<evidence type="ECO:0000313" key="1">
    <source>
        <dbReference type="EMBL" id="KAG7730450.1"/>
    </source>
</evidence>
<evidence type="ECO:0000313" key="4">
    <source>
        <dbReference type="Proteomes" id="UP000738402"/>
    </source>
</evidence>
<sequence>MSTGAGSEMAIDVDEADMSILDENLELTNELTATLSAKLHRVSTSSALAIKSINPLMVKINRLKVQQKNFQSIFKLVESIKDYAQEISSLDKSMSTFGGLNSVSQITSFCNIVDKYQEIQRDLESKNLNDFEGLRKGLDSSLRDADVTLKFEFINKLKTLSKRLKNNGNKYGKEEDDIIVQLKLMYDFMKRSRAKNMLDTLIKERADYNLSTLRALNLDLPALVKDQTYYYDGDKSQKYFINYSKTLQALSEDSI</sequence>
<accession>A0AAN6D9Y1</accession>
<dbReference type="Proteomes" id="UP000738402">
    <property type="component" value="Unassembled WGS sequence"/>
</dbReference>
<organism evidence="1 4">
    <name type="scientific">Ogataea haglerorum</name>
    <dbReference type="NCBI Taxonomy" id="1937702"/>
    <lineage>
        <taxon>Eukaryota</taxon>
        <taxon>Fungi</taxon>
        <taxon>Dikarya</taxon>
        <taxon>Ascomycota</taxon>
        <taxon>Saccharomycotina</taxon>
        <taxon>Pichiomycetes</taxon>
        <taxon>Pichiales</taxon>
        <taxon>Pichiaceae</taxon>
        <taxon>Ogataea</taxon>
    </lineage>
</organism>
<proteinExistence type="predicted"/>
<gene>
    <name evidence="1" type="ORF">KL933_000245</name>
    <name evidence="2" type="ORF">KL946_000242</name>
</gene>
<comment type="caution">
    <text evidence="1">The sequence shown here is derived from an EMBL/GenBank/DDBJ whole genome shotgun (WGS) entry which is preliminary data.</text>
</comment>
<keyword evidence="3" id="KW-1185">Reference proteome</keyword>
<dbReference type="Proteomes" id="UP000697297">
    <property type="component" value="Unassembled WGS sequence"/>
</dbReference>